<dbReference type="AlphaFoldDB" id="A0AAE0ZQF3"/>
<gene>
    <name evidence="2" type="ORF">RRG08_067122</name>
</gene>
<comment type="caution">
    <text evidence="2">The sequence shown here is derived from an EMBL/GenBank/DDBJ whole genome shotgun (WGS) entry which is preliminary data.</text>
</comment>
<organism evidence="2 3">
    <name type="scientific">Elysia crispata</name>
    <name type="common">lettuce slug</name>
    <dbReference type="NCBI Taxonomy" id="231223"/>
    <lineage>
        <taxon>Eukaryota</taxon>
        <taxon>Metazoa</taxon>
        <taxon>Spiralia</taxon>
        <taxon>Lophotrochozoa</taxon>
        <taxon>Mollusca</taxon>
        <taxon>Gastropoda</taxon>
        <taxon>Heterobranchia</taxon>
        <taxon>Euthyneura</taxon>
        <taxon>Panpulmonata</taxon>
        <taxon>Sacoglossa</taxon>
        <taxon>Placobranchoidea</taxon>
        <taxon>Plakobranchidae</taxon>
        <taxon>Elysia</taxon>
    </lineage>
</organism>
<protein>
    <submittedName>
        <fullName evidence="2">Uncharacterized protein</fullName>
    </submittedName>
</protein>
<dbReference type="EMBL" id="JAWDGP010003537">
    <property type="protein sequence ID" value="KAK3773403.1"/>
    <property type="molecule type" value="Genomic_DNA"/>
</dbReference>
<feature type="chain" id="PRO_5042233198" evidence="1">
    <location>
        <begin position="20"/>
        <end position="142"/>
    </location>
</feature>
<dbReference type="Proteomes" id="UP001283361">
    <property type="component" value="Unassembled WGS sequence"/>
</dbReference>
<proteinExistence type="predicted"/>
<evidence type="ECO:0000313" key="3">
    <source>
        <dbReference type="Proteomes" id="UP001283361"/>
    </source>
</evidence>
<evidence type="ECO:0000313" key="2">
    <source>
        <dbReference type="EMBL" id="KAK3773403.1"/>
    </source>
</evidence>
<name>A0AAE0ZQF3_9GAST</name>
<keyword evidence="1" id="KW-0732">Signal</keyword>
<feature type="signal peptide" evidence="1">
    <location>
        <begin position="1"/>
        <end position="19"/>
    </location>
</feature>
<reference evidence="2" key="1">
    <citation type="journal article" date="2023" name="G3 (Bethesda)">
        <title>A reference genome for the long-term kleptoplast-retaining sea slug Elysia crispata morphotype clarki.</title>
        <authorList>
            <person name="Eastman K.E."/>
            <person name="Pendleton A.L."/>
            <person name="Shaikh M.A."/>
            <person name="Suttiyut T."/>
            <person name="Ogas R."/>
            <person name="Tomko P."/>
            <person name="Gavelis G."/>
            <person name="Widhalm J.R."/>
            <person name="Wisecaver J.H."/>
        </authorList>
    </citation>
    <scope>NUCLEOTIDE SEQUENCE</scope>
    <source>
        <strain evidence="2">ECLA1</strain>
    </source>
</reference>
<accession>A0AAE0ZQF3</accession>
<evidence type="ECO:0000256" key="1">
    <source>
        <dbReference type="SAM" id="SignalP"/>
    </source>
</evidence>
<sequence length="142" mass="15675">MRTFILALALLPILQSAAMQENTQEYFDVLGTGCSDWRLAFRGTAHIQKSIYRAYKYGKGIPQDIEDGCKSTTLLNTIVKGSEKIGLSLIEKKTKTIVVSMRRVIPSCNLKVGNNQLLQLSPDLPVSHMGQVRTTVSALSHP</sequence>
<keyword evidence="3" id="KW-1185">Reference proteome</keyword>